<evidence type="ECO:0000313" key="2">
    <source>
        <dbReference type="Proteomes" id="UP000762676"/>
    </source>
</evidence>
<protein>
    <submittedName>
        <fullName evidence="1">Uncharacterized protein</fullName>
    </submittedName>
</protein>
<dbReference type="Proteomes" id="UP000762676">
    <property type="component" value="Unassembled WGS sequence"/>
</dbReference>
<keyword evidence="2" id="KW-1185">Reference proteome</keyword>
<name>A0AAV4HXG7_9GAST</name>
<accession>A0AAV4HXG7</accession>
<dbReference type="AlphaFoldDB" id="A0AAV4HXG7"/>
<proteinExistence type="predicted"/>
<evidence type="ECO:0000313" key="1">
    <source>
        <dbReference type="EMBL" id="GFS02131.1"/>
    </source>
</evidence>
<organism evidence="1 2">
    <name type="scientific">Elysia marginata</name>
    <dbReference type="NCBI Taxonomy" id="1093978"/>
    <lineage>
        <taxon>Eukaryota</taxon>
        <taxon>Metazoa</taxon>
        <taxon>Spiralia</taxon>
        <taxon>Lophotrochozoa</taxon>
        <taxon>Mollusca</taxon>
        <taxon>Gastropoda</taxon>
        <taxon>Heterobranchia</taxon>
        <taxon>Euthyneura</taxon>
        <taxon>Panpulmonata</taxon>
        <taxon>Sacoglossa</taxon>
        <taxon>Placobranchoidea</taxon>
        <taxon>Plakobranchidae</taxon>
        <taxon>Elysia</taxon>
    </lineage>
</organism>
<comment type="caution">
    <text evidence="1">The sequence shown here is derived from an EMBL/GenBank/DDBJ whole genome shotgun (WGS) entry which is preliminary data.</text>
</comment>
<dbReference type="EMBL" id="BMAT01005903">
    <property type="protein sequence ID" value="GFS02131.1"/>
    <property type="molecule type" value="Genomic_DNA"/>
</dbReference>
<reference evidence="1 2" key="1">
    <citation type="journal article" date="2021" name="Elife">
        <title>Chloroplast acquisition without the gene transfer in kleptoplastic sea slugs, Plakobranchus ocellatus.</title>
        <authorList>
            <person name="Maeda T."/>
            <person name="Takahashi S."/>
            <person name="Yoshida T."/>
            <person name="Shimamura S."/>
            <person name="Takaki Y."/>
            <person name="Nagai Y."/>
            <person name="Toyoda A."/>
            <person name="Suzuki Y."/>
            <person name="Arimoto A."/>
            <person name="Ishii H."/>
            <person name="Satoh N."/>
            <person name="Nishiyama T."/>
            <person name="Hasebe M."/>
            <person name="Maruyama T."/>
            <person name="Minagawa J."/>
            <person name="Obokata J."/>
            <person name="Shigenobu S."/>
        </authorList>
    </citation>
    <scope>NUCLEOTIDE SEQUENCE [LARGE SCALE GENOMIC DNA]</scope>
</reference>
<gene>
    <name evidence="1" type="ORF">ElyMa_002856200</name>
</gene>
<sequence>MCATHQTSSRPKRWCKNCRSHTSYCRKSKPSNAHYKSFSTSKWCDVCKNKTLNTADCQKISKAKNAEADNQDQDHQFAFVASEGIDNGHDTGSLTTKAWVM</sequence>